<keyword evidence="6" id="KW-1185">Reference proteome</keyword>
<organism evidence="5 6">
    <name type="scientific">Amycolatopsis saalfeldensis</name>
    <dbReference type="NCBI Taxonomy" id="394193"/>
    <lineage>
        <taxon>Bacteria</taxon>
        <taxon>Bacillati</taxon>
        <taxon>Actinomycetota</taxon>
        <taxon>Actinomycetes</taxon>
        <taxon>Pseudonocardiales</taxon>
        <taxon>Pseudonocardiaceae</taxon>
        <taxon>Amycolatopsis</taxon>
    </lineage>
</organism>
<dbReference type="GO" id="GO:0003677">
    <property type="term" value="F:DNA binding"/>
    <property type="evidence" value="ECO:0007669"/>
    <property type="project" value="UniProtKB-KW"/>
</dbReference>
<dbReference type="SMART" id="SM00345">
    <property type="entry name" value="HTH_GNTR"/>
    <property type="match status" value="1"/>
</dbReference>
<dbReference type="CDD" id="cd07377">
    <property type="entry name" value="WHTH_GntR"/>
    <property type="match status" value="1"/>
</dbReference>
<dbReference type="InterPro" id="IPR036388">
    <property type="entry name" value="WH-like_DNA-bd_sf"/>
</dbReference>
<evidence type="ECO:0000259" key="4">
    <source>
        <dbReference type="PROSITE" id="PS50949"/>
    </source>
</evidence>
<dbReference type="Proteomes" id="UP000198582">
    <property type="component" value="Unassembled WGS sequence"/>
</dbReference>
<dbReference type="OrthoDB" id="8680240at2"/>
<dbReference type="Pfam" id="PF07729">
    <property type="entry name" value="FCD"/>
    <property type="match status" value="1"/>
</dbReference>
<evidence type="ECO:0000313" key="5">
    <source>
        <dbReference type="EMBL" id="SEP39365.1"/>
    </source>
</evidence>
<name>A0A1H8XHJ9_9PSEU</name>
<dbReference type="SUPFAM" id="SSF46785">
    <property type="entry name" value="Winged helix' DNA-binding domain"/>
    <property type="match status" value="1"/>
</dbReference>
<dbReference type="PANTHER" id="PTHR43537">
    <property type="entry name" value="TRANSCRIPTIONAL REGULATOR, GNTR FAMILY"/>
    <property type="match status" value="1"/>
</dbReference>
<dbReference type="SUPFAM" id="SSF48008">
    <property type="entry name" value="GntR ligand-binding domain-like"/>
    <property type="match status" value="1"/>
</dbReference>
<dbReference type="Pfam" id="PF00392">
    <property type="entry name" value="GntR"/>
    <property type="match status" value="1"/>
</dbReference>
<dbReference type="InterPro" id="IPR000524">
    <property type="entry name" value="Tscrpt_reg_HTH_GntR"/>
</dbReference>
<dbReference type="AlphaFoldDB" id="A0A1H8XHJ9"/>
<dbReference type="GO" id="GO:0003700">
    <property type="term" value="F:DNA-binding transcription factor activity"/>
    <property type="evidence" value="ECO:0007669"/>
    <property type="project" value="InterPro"/>
</dbReference>
<dbReference type="PANTHER" id="PTHR43537:SF5">
    <property type="entry name" value="UXU OPERON TRANSCRIPTIONAL REGULATOR"/>
    <property type="match status" value="1"/>
</dbReference>
<dbReference type="InterPro" id="IPR011711">
    <property type="entry name" value="GntR_C"/>
</dbReference>
<dbReference type="Gene3D" id="1.10.10.10">
    <property type="entry name" value="Winged helix-like DNA-binding domain superfamily/Winged helix DNA-binding domain"/>
    <property type="match status" value="1"/>
</dbReference>
<accession>A0A1H8XHJ9</accession>
<dbReference type="PROSITE" id="PS50949">
    <property type="entry name" value="HTH_GNTR"/>
    <property type="match status" value="1"/>
</dbReference>
<protein>
    <submittedName>
        <fullName evidence="5">DNA-binding transcriptional regulator, GntR family</fullName>
    </submittedName>
</protein>
<gene>
    <name evidence="5" type="ORF">SAMN04489732_107265</name>
</gene>
<evidence type="ECO:0000313" key="6">
    <source>
        <dbReference type="Proteomes" id="UP000198582"/>
    </source>
</evidence>
<keyword evidence="1" id="KW-0805">Transcription regulation</keyword>
<dbReference type="RefSeq" id="WP_091618158.1">
    <property type="nucleotide sequence ID" value="NZ_FOEF01000007.1"/>
</dbReference>
<dbReference type="STRING" id="394193.SAMN04489732_107265"/>
<dbReference type="InterPro" id="IPR008920">
    <property type="entry name" value="TF_FadR/GntR_C"/>
</dbReference>
<dbReference type="SMART" id="SM00895">
    <property type="entry name" value="FCD"/>
    <property type="match status" value="1"/>
</dbReference>
<dbReference type="Gene3D" id="1.20.120.530">
    <property type="entry name" value="GntR ligand-binding domain-like"/>
    <property type="match status" value="1"/>
</dbReference>
<keyword evidence="2 5" id="KW-0238">DNA-binding</keyword>
<dbReference type="EMBL" id="FOEF01000007">
    <property type="protein sequence ID" value="SEP39365.1"/>
    <property type="molecule type" value="Genomic_DNA"/>
</dbReference>
<sequence>MVLVRVGSCGRWPEEVGALSLTEDVYDQLKAQIVRLELAPGAVVNEGELATGFGVSKTPVREALGLLARTGWIRVLPRRGYLVRPVELGDVLELFAIRRLVEPALARTAAATASPEAVAELRKLVDKESGVDFGRALDAAKSFHLRLAEIAGNRRLYSILETLVEEVQRLHYLQPDHVLTPGELRAHRRIADAIGAGEGDDAAELMLDHLDEAARTLTAGFAGA</sequence>
<keyword evidence="3" id="KW-0804">Transcription</keyword>
<feature type="domain" description="HTH gntR-type" evidence="4">
    <location>
        <begin position="19"/>
        <end position="86"/>
    </location>
</feature>
<evidence type="ECO:0000256" key="3">
    <source>
        <dbReference type="ARBA" id="ARBA00023163"/>
    </source>
</evidence>
<reference evidence="6" key="1">
    <citation type="submission" date="2016-10" db="EMBL/GenBank/DDBJ databases">
        <authorList>
            <person name="Varghese N."/>
            <person name="Submissions S."/>
        </authorList>
    </citation>
    <scope>NUCLEOTIDE SEQUENCE [LARGE SCALE GENOMIC DNA]</scope>
    <source>
        <strain evidence="6">DSM 44993</strain>
    </source>
</reference>
<proteinExistence type="predicted"/>
<dbReference type="InterPro" id="IPR036390">
    <property type="entry name" value="WH_DNA-bd_sf"/>
</dbReference>
<evidence type="ECO:0000256" key="1">
    <source>
        <dbReference type="ARBA" id="ARBA00023015"/>
    </source>
</evidence>
<evidence type="ECO:0000256" key="2">
    <source>
        <dbReference type="ARBA" id="ARBA00023125"/>
    </source>
</evidence>